<dbReference type="AlphaFoldDB" id="Q0VT85"/>
<dbReference type="Pfam" id="PF05199">
    <property type="entry name" value="GMC_oxred_C"/>
    <property type="match status" value="1"/>
</dbReference>
<dbReference type="Proteomes" id="UP000008871">
    <property type="component" value="Chromosome"/>
</dbReference>
<evidence type="ECO:0000313" key="9">
    <source>
        <dbReference type="EMBL" id="CAL15635.1"/>
    </source>
</evidence>
<gene>
    <name evidence="9" type="ordered locus">ABO_0187</name>
</gene>
<reference evidence="9 10" key="1">
    <citation type="journal article" date="2006" name="Nat. Biotechnol.">
        <title>Genome sequence of the ubiquitous hydrocarbon-degrading marine bacterium Alcanivorax borkumensis.</title>
        <authorList>
            <person name="Schneiker S."/>
            <person name="Martins dos Santos V.A.P."/>
            <person name="Bartels D."/>
            <person name="Bekel T."/>
            <person name="Brecht M."/>
            <person name="Buhrmester J."/>
            <person name="Chernikova T.N."/>
            <person name="Denaro R."/>
            <person name="Ferrer M."/>
            <person name="Gertler C."/>
            <person name="Goesmann A."/>
            <person name="Golyshina O.V."/>
            <person name="Kaminski F."/>
            <person name="Khachane A.N."/>
            <person name="Lang S."/>
            <person name="Linke B."/>
            <person name="McHardy A.C."/>
            <person name="Meyer F."/>
            <person name="Nechitaylo T."/>
            <person name="Puehler A."/>
            <person name="Regenhardt D."/>
            <person name="Rupp O."/>
            <person name="Sabirova J.S."/>
            <person name="Selbitschka W."/>
            <person name="Yakimov M.M."/>
            <person name="Timmis K.N."/>
            <person name="Vorhoelter F.-J."/>
            <person name="Weidner S."/>
            <person name="Kaiser O."/>
            <person name="Golyshin P.N."/>
        </authorList>
    </citation>
    <scope>NUCLEOTIDE SEQUENCE [LARGE SCALE GENOMIC DNA]</scope>
    <source>
        <strain evidence="10">ATCC 700651 / DSM 11573 / NCIMB 13689 / SK2</strain>
    </source>
</reference>
<dbReference type="Pfam" id="PF00732">
    <property type="entry name" value="GMC_oxred_N"/>
    <property type="match status" value="1"/>
</dbReference>
<dbReference type="PROSITE" id="PS00624">
    <property type="entry name" value="GMC_OXRED_2"/>
    <property type="match status" value="1"/>
</dbReference>
<keyword evidence="3 6" id="KW-0285">Flavoprotein</keyword>
<accession>Q0VT85</accession>
<evidence type="ECO:0000256" key="3">
    <source>
        <dbReference type="ARBA" id="ARBA00022630"/>
    </source>
</evidence>
<dbReference type="KEGG" id="abo:ABO_0187"/>
<evidence type="ECO:0000313" key="10">
    <source>
        <dbReference type="Proteomes" id="UP000008871"/>
    </source>
</evidence>
<dbReference type="PANTHER" id="PTHR11552:SF147">
    <property type="entry name" value="CHOLINE DEHYDROGENASE, MITOCHONDRIAL"/>
    <property type="match status" value="1"/>
</dbReference>
<dbReference type="InterPro" id="IPR000172">
    <property type="entry name" value="GMC_OxRdtase_N"/>
</dbReference>
<dbReference type="InterPro" id="IPR007867">
    <property type="entry name" value="GMC_OxRtase_C"/>
</dbReference>
<feature type="domain" description="Glucose-methanol-choline oxidoreductase N-terminal" evidence="8">
    <location>
        <begin position="257"/>
        <end position="271"/>
    </location>
</feature>
<dbReference type="PANTHER" id="PTHR11552">
    <property type="entry name" value="GLUCOSE-METHANOL-CHOLINE GMC OXIDOREDUCTASE"/>
    <property type="match status" value="1"/>
</dbReference>
<evidence type="ECO:0000256" key="2">
    <source>
        <dbReference type="ARBA" id="ARBA00010790"/>
    </source>
</evidence>
<comment type="similarity">
    <text evidence="2 6">Belongs to the GMC oxidoreductase family.</text>
</comment>
<sequence>MHMEAFDFIVVGAGSAGCVLANRLSESGKYSVCLIEAGPHDNSGFVNIPFGLIGLIKKGKRNWGYDTAPQKNLNNRSLYWPRGKTLGGSSSINAMVYIRGQQQDYDDWAAEGASGWAWKDVQPIFNAHENNEEYPKDSFHGVGGPLNVTRVKDINPLTPMFIRAGEELGYPRNDDFNGPDQKGFGRFQVTQKDGRRWSSARAFLDPARGRKNLTIMTEIQVRRVLFGDGRAIGVEIRDGDGNVTKIGAHKEVVLSGGAINTPQLLMLSGIGDKKHLNEVGINCLHHLPEVGANLQDHLDMTVLIKDRSRQSIGMSPFFLPRLIRAFYQYFRHRRGFLASNAAEAGAFVSLLSDEDRPDAQFHFLPAFLRDHGRQLTPGFGCTIHVCQLRPKSRGWIRLANSDPLAAPIIDPNYLSDPEDVSVLREGVKLARKVFHSKSFQPAFGGDDEPNSSIVSDADIDADIRQRAETIYHPVGTCRMGSDDGAVVDVRLRVNGVKGLRVADASIMPLLISGNTNAPCMMIGERAAQFILSDIEGAAC</sequence>
<keyword evidence="9" id="KW-0560">Oxidoreductase</keyword>
<dbReference type="EMBL" id="AM286690">
    <property type="protein sequence ID" value="CAL15635.1"/>
    <property type="molecule type" value="Genomic_DNA"/>
</dbReference>
<evidence type="ECO:0000256" key="5">
    <source>
        <dbReference type="PIRSR" id="PIRSR000137-2"/>
    </source>
</evidence>
<evidence type="ECO:0000259" key="7">
    <source>
        <dbReference type="PROSITE" id="PS00623"/>
    </source>
</evidence>
<evidence type="ECO:0000256" key="1">
    <source>
        <dbReference type="ARBA" id="ARBA00001974"/>
    </source>
</evidence>
<keyword evidence="4 5" id="KW-0274">FAD</keyword>
<feature type="binding site" evidence="5">
    <location>
        <position position="221"/>
    </location>
    <ligand>
        <name>FAD</name>
        <dbReference type="ChEBI" id="CHEBI:57692"/>
    </ligand>
</feature>
<proteinExistence type="inferred from homology"/>
<protein>
    <submittedName>
        <fullName evidence="9">Oxidoreductase, GMC family</fullName>
        <ecNumber evidence="9">1.1.99.-</ecNumber>
    </submittedName>
</protein>
<dbReference type="EC" id="1.1.99.-" evidence="9"/>
<comment type="cofactor">
    <cofactor evidence="1 5">
        <name>FAD</name>
        <dbReference type="ChEBI" id="CHEBI:57692"/>
    </cofactor>
</comment>
<feature type="binding site" evidence="5">
    <location>
        <begin position="93"/>
        <end position="96"/>
    </location>
    <ligand>
        <name>FAD</name>
        <dbReference type="ChEBI" id="CHEBI:57692"/>
    </ligand>
</feature>
<dbReference type="NCBIfam" id="NF002550">
    <property type="entry name" value="PRK02106.1"/>
    <property type="match status" value="1"/>
</dbReference>
<dbReference type="GO" id="GO:0050660">
    <property type="term" value="F:flavin adenine dinucleotide binding"/>
    <property type="evidence" value="ECO:0007669"/>
    <property type="project" value="InterPro"/>
</dbReference>
<dbReference type="SUPFAM" id="SSF51905">
    <property type="entry name" value="FAD/NAD(P)-binding domain"/>
    <property type="match status" value="1"/>
</dbReference>
<organism evidence="9 10">
    <name type="scientific">Alcanivorax borkumensis (strain ATCC 700651 / DSM 11573 / NCIMB 13689 / SK2)</name>
    <dbReference type="NCBI Taxonomy" id="393595"/>
    <lineage>
        <taxon>Bacteria</taxon>
        <taxon>Pseudomonadati</taxon>
        <taxon>Pseudomonadota</taxon>
        <taxon>Gammaproteobacteria</taxon>
        <taxon>Oceanospirillales</taxon>
        <taxon>Alcanivoracaceae</taxon>
        <taxon>Alcanivorax</taxon>
    </lineage>
</organism>
<dbReference type="Gene3D" id="3.50.50.60">
    <property type="entry name" value="FAD/NAD(P)-binding domain"/>
    <property type="match status" value="1"/>
</dbReference>
<name>Q0VT85_ALCBS</name>
<dbReference type="HOGENOM" id="CLU_002865_7_1_6"/>
<dbReference type="InterPro" id="IPR036188">
    <property type="entry name" value="FAD/NAD-bd_sf"/>
</dbReference>
<dbReference type="Gene3D" id="3.30.560.10">
    <property type="entry name" value="Glucose Oxidase, domain 3"/>
    <property type="match status" value="1"/>
</dbReference>
<dbReference type="STRING" id="393595.ABO_0187"/>
<dbReference type="InterPro" id="IPR012132">
    <property type="entry name" value="GMC_OxRdtase"/>
</dbReference>
<dbReference type="PROSITE" id="PS00623">
    <property type="entry name" value="GMC_OXRED_1"/>
    <property type="match status" value="1"/>
</dbReference>
<dbReference type="GO" id="GO:0016614">
    <property type="term" value="F:oxidoreductase activity, acting on CH-OH group of donors"/>
    <property type="evidence" value="ECO:0007669"/>
    <property type="project" value="InterPro"/>
</dbReference>
<evidence type="ECO:0000256" key="6">
    <source>
        <dbReference type="RuleBase" id="RU003968"/>
    </source>
</evidence>
<feature type="domain" description="Glucose-methanol-choline oxidoreductase N-terminal" evidence="7">
    <location>
        <begin position="83"/>
        <end position="106"/>
    </location>
</feature>
<dbReference type="SUPFAM" id="SSF54373">
    <property type="entry name" value="FAD-linked reductases, C-terminal domain"/>
    <property type="match status" value="1"/>
</dbReference>
<dbReference type="PIRSF" id="PIRSF000137">
    <property type="entry name" value="Alcohol_oxidase"/>
    <property type="match status" value="1"/>
</dbReference>
<evidence type="ECO:0000259" key="8">
    <source>
        <dbReference type="PROSITE" id="PS00624"/>
    </source>
</evidence>
<evidence type="ECO:0000256" key="4">
    <source>
        <dbReference type="ARBA" id="ARBA00022827"/>
    </source>
</evidence>
<dbReference type="eggNOG" id="COG2303">
    <property type="taxonomic scope" value="Bacteria"/>
</dbReference>
<keyword evidence="10" id="KW-1185">Reference proteome</keyword>